<dbReference type="RefSeq" id="XP_003285944.1">
    <property type="nucleotide sequence ID" value="XM_003285896.2"/>
</dbReference>
<keyword evidence="12" id="KW-1185">Reference proteome</keyword>
<dbReference type="GO" id="GO:0007030">
    <property type="term" value="P:Golgi organization"/>
    <property type="evidence" value="ECO:0000318"/>
    <property type="project" value="GO_Central"/>
</dbReference>
<comment type="subcellular location">
    <subcellularLocation>
        <location evidence="1">Golgi apparatus membrane</location>
        <topology evidence="1">Peripheral membrane protein</topology>
    </subcellularLocation>
</comment>
<evidence type="ECO:0000256" key="6">
    <source>
        <dbReference type="ARBA" id="ARBA00023034"/>
    </source>
</evidence>
<evidence type="ECO:0000256" key="2">
    <source>
        <dbReference type="ARBA" id="ARBA00005831"/>
    </source>
</evidence>
<keyword evidence="5" id="KW-0653">Protein transport</keyword>
<dbReference type="GO" id="GO:0000139">
    <property type="term" value="C:Golgi membrane"/>
    <property type="evidence" value="ECO:0007669"/>
    <property type="project" value="UniProtKB-SubCell"/>
</dbReference>
<evidence type="ECO:0000256" key="10">
    <source>
        <dbReference type="SAM" id="MobiDB-lite"/>
    </source>
</evidence>
<dbReference type="GO" id="GO:0006890">
    <property type="term" value="P:retrograde vesicle-mediated transport, Golgi to endoplasmic reticulum"/>
    <property type="evidence" value="ECO:0000318"/>
    <property type="project" value="GO_Central"/>
</dbReference>
<dbReference type="GeneID" id="10499664"/>
<sequence>NNSLSEIFSNKDFNSKEWINSLLNQVIDNHIKTGVSATAASNANASSKPSTSVSTPTNNVFEILTDKNNIKIDTDLENFCSNLLSKIQIFQIELNMELDDNIQESLLVVPKAIREIDRIRKEIINIKNKMKLISSKIDELNAQSPQSTQVVSLIQKYDQIKSRMESSMRSLQEAEKLLSFSSQVDQLFSTNDFLVISNKLEEAKQSLSVLSDVPEFREQSKKFNEYQDRLESQLRPLLQSSLISRDLEACKKYLTVFTKIQRQDKFLNCYFLVKNDPLKILWNSYSNVSTNNSSLHAWLSKFYDEVLLMVNNEFKWLPQLFPTNYIEILESLVVNLFTIINPTIQSRVDSAITIQAGLPVKVEDLLSIYKTTLSFIKSISSIFPNLKNNNNNNIITNKLLSIIIEPYKYFQNKFSEYEIKSLKYNLSNLSIIKKGDFQATVKNIEAQLIPKFFQMATQSIERFLEFTHTTDIDSYVNLVQNQFFTELTGILRDSINELKHSSSISSFYVQGSNGSIPNYQIATPTLDDKKLTPTHSRTHSRSSSGGGSGAHGVGSLTGNQNWEYFQGSMNLLQSIHKLLIKFSQFDNTLILNIIHYLGNDSDVIVSNIRKLLLQDLGKLHKLQQSIAHLEQLQTINQTSNKINSNHSSTEKKLLLQESLNQINKVLSISQHFVYETMIYFIKNKLKELPKIVSTEWNQQMNSQQLANSNLTYITQITDHLLTIPQQLDPYSEEELTRFSLSVALQFPIKTSSVKEDDFYQNLLQQYQKEKQEETESFLNEKLKESGFNSDTDEEEQDIKQQQQQQQLLDEELEDGIAHQWITIVAKATEKLYLQTIVEIITLSESSCQQLSNDIGYLFNVLSALGVSPESLLLKTKSLLEMDREQFIKFYHSSQQQSSSQLSNAEKNICNLIAKMRNIK</sequence>
<dbReference type="EMBL" id="GL870997">
    <property type="protein sequence ID" value="EGC37553.1"/>
    <property type="molecule type" value="Genomic_DNA"/>
</dbReference>
<dbReference type="FunCoup" id="F0ZEU1">
    <property type="interactions" value="97"/>
</dbReference>
<evidence type="ECO:0000256" key="1">
    <source>
        <dbReference type="ARBA" id="ARBA00004395"/>
    </source>
</evidence>
<feature type="coiled-coil region" evidence="9">
    <location>
        <begin position="123"/>
        <end position="177"/>
    </location>
</feature>
<dbReference type="KEGG" id="dpp:DICPUDRAFT_15317"/>
<dbReference type="InParanoid" id="F0ZEU1"/>
<evidence type="ECO:0000313" key="11">
    <source>
        <dbReference type="EMBL" id="EGC37553.1"/>
    </source>
</evidence>
<name>F0ZEU1_DICPU</name>
<dbReference type="PANTHER" id="PTHR21443">
    <property type="entry name" value="CONSERVED OLIGOMERIC GOLGI COMPLEX COMPONENT 7"/>
    <property type="match status" value="1"/>
</dbReference>
<evidence type="ECO:0000256" key="8">
    <source>
        <dbReference type="ARBA" id="ARBA00031345"/>
    </source>
</evidence>
<dbReference type="GO" id="GO:0006886">
    <property type="term" value="P:intracellular protein transport"/>
    <property type="evidence" value="ECO:0007669"/>
    <property type="project" value="InterPro"/>
</dbReference>
<evidence type="ECO:0000256" key="9">
    <source>
        <dbReference type="SAM" id="Coils"/>
    </source>
</evidence>
<dbReference type="OrthoDB" id="245173at2759"/>
<keyword evidence="7" id="KW-0472">Membrane</keyword>
<keyword evidence="6" id="KW-0333">Golgi apparatus</keyword>
<gene>
    <name evidence="11" type="ORF">DICPUDRAFT_15317</name>
</gene>
<protein>
    <recommendedName>
        <fullName evidence="3">Conserved oligomeric Golgi complex subunit 7</fullName>
    </recommendedName>
    <alternativeName>
        <fullName evidence="8">Component of oligomeric Golgi complex 7</fullName>
    </alternativeName>
</protein>
<dbReference type="AlphaFoldDB" id="F0ZEU1"/>
<keyword evidence="9" id="KW-0175">Coiled coil</keyword>
<evidence type="ECO:0000256" key="5">
    <source>
        <dbReference type="ARBA" id="ARBA00022927"/>
    </source>
</evidence>
<dbReference type="VEuPathDB" id="AmoebaDB:DICPUDRAFT_15317"/>
<dbReference type="OMA" id="LKYYHNC"/>
<dbReference type="PANTHER" id="PTHR21443:SF0">
    <property type="entry name" value="CONSERVED OLIGOMERIC GOLGI COMPLEX SUBUNIT 7"/>
    <property type="match status" value="1"/>
</dbReference>
<feature type="non-terminal residue" evidence="11">
    <location>
        <position position="919"/>
    </location>
</feature>
<comment type="similarity">
    <text evidence="2">Belongs to the COG7 family.</text>
</comment>
<evidence type="ECO:0000313" key="12">
    <source>
        <dbReference type="Proteomes" id="UP000001064"/>
    </source>
</evidence>
<dbReference type="GO" id="GO:0017119">
    <property type="term" value="C:Golgi transport complex"/>
    <property type="evidence" value="ECO:0000318"/>
    <property type="project" value="GO_Central"/>
</dbReference>
<dbReference type="Pfam" id="PF10191">
    <property type="entry name" value="COG7"/>
    <property type="match status" value="2"/>
</dbReference>
<accession>F0ZEU1</accession>
<feature type="region of interest" description="Disordered" evidence="10">
    <location>
        <begin position="526"/>
        <end position="552"/>
    </location>
</feature>
<evidence type="ECO:0000256" key="4">
    <source>
        <dbReference type="ARBA" id="ARBA00022448"/>
    </source>
</evidence>
<dbReference type="InterPro" id="IPR019335">
    <property type="entry name" value="COG7"/>
</dbReference>
<dbReference type="STRING" id="5786.F0ZEU1"/>
<evidence type="ECO:0000256" key="7">
    <source>
        <dbReference type="ARBA" id="ARBA00023136"/>
    </source>
</evidence>
<evidence type="ECO:0000256" key="3">
    <source>
        <dbReference type="ARBA" id="ARBA00020984"/>
    </source>
</evidence>
<reference evidence="12" key="1">
    <citation type="journal article" date="2011" name="Genome Biol.">
        <title>Comparative genomics of the social amoebae Dictyostelium discoideum and Dictyostelium purpureum.</title>
        <authorList>
            <consortium name="US DOE Joint Genome Institute (JGI-PGF)"/>
            <person name="Sucgang R."/>
            <person name="Kuo A."/>
            <person name="Tian X."/>
            <person name="Salerno W."/>
            <person name="Parikh A."/>
            <person name="Feasley C.L."/>
            <person name="Dalin E."/>
            <person name="Tu H."/>
            <person name="Huang E."/>
            <person name="Barry K."/>
            <person name="Lindquist E."/>
            <person name="Shapiro H."/>
            <person name="Bruce D."/>
            <person name="Schmutz J."/>
            <person name="Salamov A."/>
            <person name="Fey P."/>
            <person name="Gaudet P."/>
            <person name="Anjard C."/>
            <person name="Babu M.M."/>
            <person name="Basu S."/>
            <person name="Bushmanova Y."/>
            <person name="van der Wel H."/>
            <person name="Katoh-Kurasawa M."/>
            <person name="Dinh C."/>
            <person name="Coutinho P.M."/>
            <person name="Saito T."/>
            <person name="Elias M."/>
            <person name="Schaap P."/>
            <person name="Kay R.R."/>
            <person name="Henrissat B."/>
            <person name="Eichinger L."/>
            <person name="Rivero F."/>
            <person name="Putnam N.H."/>
            <person name="West C.M."/>
            <person name="Loomis W.F."/>
            <person name="Chisholm R.L."/>
            <person name="Shaulsky G."/>
            <person name="Strassmann J.E."/>
            <person name="Queller D.C."/>
            <person name="Kuspa A."/>
            <person name="Grigoriev I.V."/>
        </authorList>
    </citation>
    <scope>NUCLEOTIDE SEQUENCE [LARGE SCALE GENOMIC DNA]</scope>
    <source>
        <strain evidence="12">QSDP1</strain>
    </source>
</reference>
<organism evidence="11 12">
    <name type="scientific">Dictyostelium purpureum</name>
    <name type="common">Slime mold</name>
    <dbReference type="NCBI Taxonomy" id="5786"/>
    <lineage>
        <taxon>Eukaryota</taxon>
        <taxon>Amoebozoa</taxon>
        <taxon>Evosea</taxon>
        <taxon>Eumycetozoa</taxon>
        <taxon>Dictyostelia</taxon>
        <taxon>Dictyosteliales</taxon>
        <taxon>Dictyosteliaceae</taxon>
        <taxon>Dictyostelium</taxon>
    </lineage>
</organism>
<dbReference type="Proteomes" id="UP000001064">
    <property type="component" value="Unassembled WGS sequence"/>
</dbReference>
<proteinExistence type="inferred from homology"/>
<feature type="non-terminal residue" evidence="11">
    <location>
        <position position="1"/>
    </location>
</feature>
<keyword evidence="4" id="KW-0813">Transport</keyword>
<dbReference type="eggNOG" id="KOG4182">
    <property type="taxonomic scope" value="Eukaryota"/>
</dbReference>